<dbReference type="GO" id="GO:0005634">
    <property type="term" value="C:nucleus"/>
    <property type="evidence" value="ECO:0007669"/>
    <property type="project" value="UniProtKB-SubCell"/>
</dbReference>
<dbReference type="Pfam" id="PF00319">
    <property type="entry name" value="SRF-TF"/>
    <property type="match status" value="1"/>
</dbReference>
<evidence type="ECO:0000256" key="1">
    <source>
        <dbReference type="ARBA" id="ARBA00004123"/>
    </source>
</evidence>
<dbReference type="OrthoDB" id="1933443at2759"/>
<dbReference type="InterPro" id="IPR050142">
    <property type="entry name" value="MADS-box/MEF2_TF"/>
</dbReference>
<dbReference type="InterPro" id="IPR002100">
    <property type="entry name" value="TF_MADSbox"/>
</dbReference>
<gene>
    <name evidence="9" type="ORF">LUZ63_005271</name>
</gene>
<dbReference type="Pfam" id="PF01486">
    <property type="entry name" value="K-box"/>
    <property type="match status" value="1"/>
</dbReference>
<evidence type="ECO:0000259" key="8">
    <source>
        <dbReference type="PROSITE" id="PS51297"/>
    </source>
</evidence>
<dbReference type="GO" id="GO:0000977">
    <property type="term" value="F:RNA polymerase II transcription regulatory region sequence-specific DNA binding"/>
    <property type="evidence" value="ECO:0007669"/>
    <property type="project" value="InterPro"/>
</dbReference>
<evidence type="ECO:0000256" key="6">
    <source>
        <dbReference type="SAM" id="Coils"/>
    </source>
</evidence>
<dbReference type="Gene3D" id="3.40.1810.10">
    <property type="entry name" value="Transcription factor, MADS-box"/>
    <property type="match status" value="1"/>
</dbReference>
<proteinExistence type="predicted"/>
<dbReference type="EMBL" id="JAMQYH010000002">
    <property type="protein sequence ID" value="KAJ1696759.1"/>
    <property type="molecule type" value="Genomic_DNA"/>
</dbReference>
<protein>
    <submittedName>
        <fullName evidence="9">Uncharacterized protein</fullName>
    </submittedName>
</protein>
<comment type="subcellular location">
    <subcellularLocation>
        <location evidence="1">Nucleus</location>
    </subcellularLocation>
</comment>
<keyword evidence="5" id="KW-0539">Nucleus</keyword>
<dbReference type="FunFam" id="3.40.1810.10:FF:000003">
    <property type="entry name" value="MADS-box transcription factor MADS-MC"/>
    <property type="match status" value="1"/>
</dbReference>
<keyword evidence="3" id="KW-0238">DNA-binding</keyword>
<evidence type="ECO:0000256" key="2">
    <source>
        <dbReference type="ARBA" id="ARBA00023015"/>
    </source>
</evidence>
<reference evidence="9" key="1">
    <citation type="journal article" date="2022" name="Cell">
        <title>Repeat-based holocentromeres influence genome architecture and karyotype evolution.</title>
        <authorList>
            <person name="Hofstatter P.G."/>
            <person name="Thangavel G."/>
            <person name="Lux T."/>
            <person name="Neumann P."/>
            <person name="Vondrak T."/>
            <person name="Novak P."/>
            <person name="Zhang M."/>
            <person name="Costa L."/>
            <person name="Castellani M."/>
            <person name="Scott A."/>
            <person name="Toegelov H."/>
            <person name="Fuchs J."/>
            <person name="Mata-Sucre Y."/>
            <person name="Dias Y."/>
            <person name="Vanzela A.L.L."/>
            <person name="Huettel B."/>
            <person name="Almeida C.C.S."/>
            <person name="Simkova H."/>
            <person name="Souza G."/>
            <person name="Pedrosa-Harand A."/>
            <person name="Macas J."/>
            <person name="Mayer K.F.X."/>
            <person name="Houben A."/>
            <person name="Marques A."/>
        </authorList>
    </citation>
    <scope>NUCLEOTIDE SEQUENCE</scope>
    <source>
        <strain evidence="9">RhyBre1mFocal</strain>
    </source>
</reference>
<dbReference type="GO" id="GO:0003700">
    <property type="term" value="F:DNA-binding transcription factor activity"/>
    <property type="evidence" value="ECO:0007669"/>
    <property type="project" value="InterPro"/>
</dbReference>
<keyword evidence="6" id="KW-0175">Coiled coil</keyword>
<dbReference type="GO" id="GO:0045944">
    <property type="term" value="P:positive regulation of transcription by RNA polymerase II"/>
    <property type="evidence" value="ECO:0007669"/>
    <property type="project" value="InterPro"/>
</dbReference>
<keyword evidence="10" id="KW-1185">Reference proteome</keyword>
<accession>A0A9Q0CMJ8</accession>
<evidence type="ECO:0000256" key="4">
    <source>
        <dbReference type="ARBA" id="ARBA00023163"/>
    </source>
</evidence>
<dbReference type="PRINTS" id="PR00404">
    <property type="entry name" value="MADSDOMAIN"/>
</dbReference>
<dbReference type="SMART" id="SM00432">
    <property type="entry name" value="MADS"/>
    <property type="match status" value="1"/>
</dbReference>
<evidence type="ECO:0000256" key="3">
    <source>
        <dbReference type="ARBA" id="ARBA00023125"/>
    </source>
</evidence>
<dbReference type="PROSITE" id="PS50066">
    <property type="entry name" value="MADS_BOX_2"/>
    <property type="match status" value="1"/>
</dbReference>
<keyword evidence="2" id="KW-0805">Transcription regulation</keyword>
<dbReference type="InterPro" id="IPR036879">
    <property type="entry name" value="TF_MADSbox_sf"/>
</dbReference>
<dbReference type="InterPro" id="IPR002487">
    <property type="entry name" value="TF_Kbox"/>
</dbReference>
<organism evidence="9 10">
    <name type="scientific">Rhynchospora breviuscula</name>
    <dbReference type="NCBI Taxonomy" id="2022672"/>
    <lineage>
        <taxon>Eukaryota</taxon>
        <taxon>Viridiplantae</taxon>
        <taxon>Streptophyta</taxon>
        <taxon>Embryophyta</taxon>
        <taxon>Tracheophyta</taxon>
        <taxon>Spermatophyta</taxon>
        <taxon>Magnoliopsida</taxon>
        <taxon>Liliopsida</taxon>
        <taxon>Poales</taxon>
        <taxon>Cyperaceae</taxon>
        <taxon>Cyperoideae</taxon>
        <taxon>Rhynchosporeae</taxon>
        <taxon>Rhynchospora</taxon>
    </lineage>
</organism>
<dbReference type="GO" id="GO:0046983">
    <property type="term" value="F:protein dimerization activity"/>
    <property type="evidence" value="ECO:0007669"/>
    <property type="project" value="InterPro"/>
</dbReference>
<dbReference type="PANTHER" id="PTHR48019">
    <property type="entry name" value="SERUM RESPONSE FACTOR HOMOLOG"/>
    <property type="match status" value="1"/>
</dbReference>
<name>A0A9Q0CMJ8_9POAL</name>
<feature type="coiled-coil region" evidence="6">
    <location>
        <begin position="172"/>
        <end position="228"/>
    </location>
</feature>
<dbReference type="Proteomes" id="UP001151287">
    <property type="component" value="Unassembled WGS sequence"/>
</dbReference>
<dbReference type="CDD" id="cd00265">
    <property type="entry name" value="MADS_MEF2_like"/>
    <property type="match status" value="1"/>
</dbReference>
<dbReference type="PROSITE" id="PS51297">
    <property type="entry name" value="K_BOX"/>
    <property type="match status" value="1"/>
</dbReference>
<sequence length="290" mass="32917">MVDQIPATILPVPTTNSQVPSPNPTLQRKKHFNSVNIIPPSIPHNKDPHLMGRGRVQLKRIENKINRQVTFSKRRNGLLKKAHEIAILCDADVAVIIFSTKGKLYEYSTDSSMEKILDRYECCAIAERALSEGHPAPEENWSHDYVKLKNKVESLHRSSRHLMGEELETLPLKELQQLEQQLDNSLKRIRSRKFEAMINSISDLQAKKKSLMEDNSALEKQFVEMEKEKSKNTPASCQILSNSSAQPFLPNLNNSVAYSLSNVLEEPEAELRAQSYSIIMPTWMMPATNG</sequence>
<feature type="domain" description="K-box" evidence="8">
    <location>
        <begin position="138"/>
        <end position="228"/>
    </location>
</feature>
<evidence type="ECO:0000313" key="9">
    <source>
        <dbReference type="EMBL" id="KAJ1696759.1"/>
    </source>
</evidence>
<dbReference type="InterPro" id="IPR033896">
    <property type="entry name" value="MEF2-like_N"/>
</dbReference>
<evidence type="ECO:0000256" key="5">
    <source>
        <dbReference type="ARBA" id="ARBA00023242"/>
    </source>
</evidence>
<dbReference type="AlphaFoldDB" id="A0A9Q0CMJ8"/>
<keyword evidence="4" id="KW-0804">Transcription</keyword>
<comment type="caution">
    <text evidence="9">The sequence shown here is derived from an EMBL/GenBank/DDBJ whole genome shotgun (WGS) entry which is preliminary data.</text>
</comment>
<feature type="domain" description="MADS-box" evidence="7">
    <location>
        <begin position="51"/>
        <end position="111"/>
    </location>
</feature>
<evidence type="ECO:0000313" key="10">
    <source>
        <dbReference type="Proteomes" id="UP001151287"/>
    </source>
</evidence>
<evidence type="ECO:0000259" key="7">
    <source>
        <dbReference type="PROSITE" id="PS50066"/>
    </source>
</evidence>
<dbReference type="PROSITE" id="PS00350">
    <property type="entry name" value="MADS_BOX_1"/>
    <property type="match status" value="1"/>
</dbReference>
<dbReference type="SUPFAM" id="SSF55455">
    <property type="entry name" value="SRF-like"/>
    <property type="match status" value="1"/>
</dbReference>